<accession>A0AAE6UNR8</accession>
<evidence type="ECO:0000313" key="1">
    <source>
        <dbReference type="EMBL" id="QGT81433.1"/>
    </source>
</evidence>
<dbReference type="Proteomes" id="UP000423413">
    <property type="component" value="Chromosome"/>
</dbReference>
<name>A0AAE6UNR8_9PSED</name>
<proteinExistence type="predicted"/>
<evidence type="ECO:0000313" key="2">
    <source>
        <dbReference type="Proteomes" id="UP000423413"/>
    </source>
</evidence>
<gene>
    <name evidence="1" type="ORF">GMO17_09680</name>
</gene>
<dbReference type="EMBL" id="CP046441">
    <property type="protein sequence ID" value="QGT81433.1"/>
    <property type="molecule type" value="Genomic_DNA"/>
</dbReference>
<dbReference type="RefSeq" id="WP_053480103.1">
    <property type="nucleotide sequence ID" value="NZ_CP046441.1"/>
</dbReference>
<organism evidence="1 2">
    <name type="scientific">Pseudomonas coronafaciens pv. coronafaciens</name>
    <dbReference type="NCBI Taxonomy" id="235275"/>
    <lineage>
        <taxon>Bacteria</taxon>
        <taxon>Pseudomonadati</taxon>
        <taxon>Pseudomonadota</taxon>
        <taxon>Gammaproteobacteria</taxon>
        <taxon>Pseudomonadales</taxon>
        <taxon>Pseudomonadaceae</taxon>
        <taxon>Pseudomonas</taxon>
        <taxon>Pseudomonas coronafaciens</taxon>
    </lineage>
</organism>
<sequence length="143" mass="15650">MCPQQAIVRVQASGATLKRAIKAGGSRQAAAVCVKCAVRRGAVPAPRLPDAFLKIRLNLFLAYGKRKTARILTATPFPVNTPNRPVMGLLSLIYQGCGRFKQTFVLDPHSGVDIMRAIKRRAVSNTPYVSAQRLIKQRPIKTP</sequence>
<dbReference type="AlphaFoldDB" id="A0AAE6UNR8"/>
<reference evidence="1 2" key="1">
    <citation type="submission" date="2019-11" db="EMBL/GenBank/DDBJ databases">
        <title>Complete genome sequence of Pseudomonas syringae pv. coronafaciens isolate B19001 originated in imported oat cereal.</title>
        <authorList>
            <person name="Kim S.M."/>
            <person name="Lee B.C."/>
            <person name="Seo S.J."/>
            <person name="Lee J.E."/>
            <person name="Choi N.J."/>
            <person name="Park J.H."/>
        </authorList>
    </citation>
    <scope>NUCLEOTIDE SEQUENCE [LARGE SCALE GENOMIC DNA]</scope>
    <source>
        <strain evidence="1 2">B19001</strain>
    </source>
</reference>
<protein>
    <submittedName>
        <fullName evidence="1">Uncharacterized protein</fullName>
    </submittedName>
</protein>